<evidence type="ECO:0000256" key="1">
    <source>
        <dbReference type="ARBA" id="ARBA00022723"/>
    </source>
</evidence>
<dbReference type="SUPFAM" id="SSF51182">
    <property type="entry name" value="RmlC-like cupins"/>
    <property type="match status" value="1"/>
</dbReference>
<keyword evidence="5" id="KW-1185">Reference proteome</keyword>
<protein>
    <submittedName>
        <fullName evidence="4">Cupin domain-containing protein</fullName>
    </submittedName>
</protein>
<dbReference type="Gene3D" id="2.60.120.10">
    <property type="entry name" value="Jelly Rolls"/>
    <property type="match status" value="1"/>
</dbReference>
<dbReference type="InterPro" id="IPR014710">
    <property type="entry name" value="RmlC-like_jellyroll"/>
</dbReference>
<organism evidence="4 5">
    <name type="scientific">Sphingomonas tagetis</name>
    <dbReference type="NCBI Taxonomy" id="2949092"/>
    <lineage>
        <taxon>Bacteria</taxon>
        <taxon>Pseudomonadati</taxon>
        <taxon>Pseudomonadota</taxon>
        <taxon>Alphaproteobacteria</taxon>
        <taxon>Sphingomonadales</taxon>
        <taxon>Sphingomonadaceae</taxon>
        <taxon>Sphingomonas</taxon>
    </lineage>
</organism>
<dbReference type="AlphaFoldDB" id="A0A9X2KJY9"/>
<proteinExistence type="predicted"/>
<evidence type="ECO:0000256" key="2">
    <source>
        <dbReference type="SAM" id="MobiDB-lite"/>
    </source>
</evidence>
<feature type="region of interest" description="Disordered" evidence="2">
    <location>
        <begin position="1"/>
        <end position="20"/>
    </location>
</feature>
<accession>A0A9X2KJY9</accession>
<reference evidence="4" key="1">
    <citation type="submission" date="2022-05" db="EMBL/GenBank/DDBJ databases">
        <title>Sphingomonas sp. strain MG17 Genome sequencing and assembly.</title>
        <authorList>
            <person name="Kim I."/>
        </authorList>
    </citation>
    <scope>NUCLEOTIDE SEQUENCE</scope>
    <source>
        <strain evidence="4">MG17</strain>
    </source>
</reference>
<keyword evidence="1" id="KW-0479">Metal-binding</keyword>
<dbReference type="Pfam" id="PF07883">
    <property type="entry name" value="Cupin_2"/>
    <property type="match status" value="1"/>
</dbReference>
<gene>
    <name evidence="4" type="ORF">M9978_05960</name>
</gene>
<dbReference type="PANTHER" id="PTHR35848">
    <property type="entry name" value="OXALATE-BINDING PROTEIN"/>
    <property type="match status" value="1"/>
</dbReference>
<dbReference type="InterPro" id="IPR051610">
    <property type="entry name" value="GPI/OXD"/>
</dbReference>
<evidence type="ECO:0000259" key="3">
    <source>
        <dbReference type="Pfam" id="PF07883"/>
    </source>
</evidence>
<comment type="caution">
    <text evidence="4">The sequence shown here is derived from an EMBL/GenBank/DDBJ whole genome shotgun (WGS) entry which is preliminary data.</text>
</comment>
<sequence length="142" mass="14899">MPRPSASLPEGAAPPIVLRPEGLPVKDRGGGIVTTPLVTAGRGSRAMLTGITTIAPGAAVPLHTHNCEECVIVLSGEGFAHIDGADHPVRPGYTSWIPAGVPHCFRNPSAEQPLSIFWTYASIDATRTIVATGVTTRIDEER</sequence>
<evidence type="ECO:0000313" key="5">
    <source>
        <dbReference type="Proteomes" id="UP001139451"/>
    </source>
</evidence>
<dbReference type="Proteomes" id="UP001139451">
    <property type="component" value="Unassembled WGS sequence"/>
</dbReference>
<evidence type="ECO:0000313" key="4">
    <source>
        <dbReference type="EMBL" id="MCP3729969.1"/>
    </source>
</evidence>
<dbReference type="RefSeq" id="WP_254292083.1">
    <property type="nucleotide sequence ID" value="NZ_JAMLDX010000003.1"/>
</dbReference>
<dbReference type="PANTHER" id="PTHR35848:SF6">
    <property type="entry name" value="CUPIN TYPE-2 DOMAIN-CONTAINING PROTEIN"/>
    <property type="match status" value="1"/>
</dbReference>
<dbReference type="GO" id="GO:0046872">
    <property type="term" value="F:metal ion binding"/>
    <property type="evidence" value="ECO:0007669"/>
    <property type="project" value="UniProtKB-KW"/>
</dbReference>
<name>A0A9X2KJY9_9SPHN</name>
<dbReference type="InterPro" id="IPR011051">
    <property type="entry name" value="RmlC_Cupin_sf"/>
</dbReference>
<feature type="domain" description="Cupin type-2" evidence="3">
    <location>
        <begin position="51"/>
        <end position="120"/>
    </location>
</feature>
<dbReference type="InterPro" id="IPR013096">
    <property type="entry name" value="Cupin_2"/>
</dbReference>
<dbReference type="EMBL" id="JAMLDX010000003">
    <property type="protein sequence ID" value="MCP3729969.1"/>
    <property type="molecule type" value="Genomic_DNA"/>
</dbReference>